<evidence type="ECO:0000256" key="5">
    <source>
        <dbReference type="ARBA" id="ARBA00022723"/>
    </source>
</evidence>
<accession>A0A9D1IYJ3</accession>
<dbReference type="Proteomes" id="UP000824238">
    <property type="component" value="Unassembled WGS sequence"/>
</dbReference>
<feature type="domain" description="Radical SAM core" evidence="10">
    <location>
        <begin position="1"/>
        <end position="233"/>
    </location>
</feature>
<keyword evidence="6 9" id="KW-0408">Iron</keyword>
<keyword evidence="9" id="KW-0004">4Fe-4S</keyword>
<keyword evidence="7 9" id="KW-0411">Iron-sulfur</keyword>
<dbReference type="Gene3D" id="3.20.20.70">
    <property type="entry name" value="Aldolase class I"/>
    <property type="match status" value="1"/>
</dbReference>
<keyword evidence="8 9" id="KW-0143">Chaperone</keyword>
<dbReference type="SUPFAM" id="SSF102114">
    <property type="entry name" value="Radical SAM enzymes"/>
    <property type="match status" value="1"/>
</dbReference>
<dbReference type="AlphaFoldDB" id="A0A9D1IYJ3"/>
<dbReference type="SFLD" id="SFLDG01065">
    <property type="entry name" value="anaerobic_coproporphyrinogen-I"/>
    <property type="match status" value="1"/>
</dbReference>
<gene>
    <name evidence="11" type="primary">hemW</name>
    <name evidence="11" type="ORF">IAD36_00850</name>
</gene>
<evidence type="ECO:0000256" key="7">
    <source>
        <dbReference type="ARBA" id="ARBA00023014"/>
    </source>
</evidence>
<dbReference type="InterPro" id="IPR034505">
    <property type="entry name" value="Coproporphyrinogen-III_oxidase"/>
</dbReference>
<evidence type="ECO:0000256" key="4">
    <source>
        <dbReference type="ARBA" id="ARBA00022691"/>
    </source>
</evidence>
<dbReference type="InterPro" id="IPR017972">
    <property type="entry name" value="Cyt_P450_CS"/>
</dbReference>
<proteinExistence type="inferred from homology"/>
<sequence length="422" mass="48376">MDKTLGIYIHIPFCASKCGYCDFYSLAGCDRLMPKYQDALVEHIRESYGAMKSYYIDTVYFGGGTPSYYGADRLIELWDELRGSGRVLKSSEVTVEANPDSANFKELEKLRKAGFNRVSLGVQSANNDILKLIGRRHNWKQVEMAVEAVRDAGFDNLSIDLIYGLPSQTKSDWADTLMRAIDLRPEHVSCYGLTLEEGTPMYKYKGSPFLPSDDEQADMYLYASDMLEHYGYSQYEISNFAIKGFESRHNMRYWKLEEYLGFGAGAHSCMGGARFSYVKDADRYIIGVLRDLNIVDEYERITPVERASEYIMLGMRTAHGIDGEEYTRLYRSDFRPLGQTLEEFAKKGWAYKKDDGRWRFTSSGFLLSNLLIGALLEAQSGSRVAVNPWMKEAFDAEEKTELPPDDEELFRDMYMKGNRREQ</sequence>
<evidence type="ECO:0000256" key="9">
    <source>
        <dbReference type="RuleBase" id="RU364116"/>
    </source>
</evidence>
<keyword evidence="9" id="KW-0963">Cytoplasm</keyword>
<dbReference type="Pfam" id="PF04055">
    <property type="entry name" value="Radical_SAM"/>
    <property type="match status" value="1"/>
</dbReference>
<protein>
    <recommendedName>
        <fullName evidence="2 9">Heme chaperone HemW</fullName>
    </recommendedName>
</protein>
<comment type="subcellular location">
    <subcellularLocation>
        <location evidence="9">Cytoplasm</location>
    </subcellularLocation>
</comment>
<evidence type="ECO:0000313" key="11">
    <source>
        <dbReference type="EMBL" id="HIR54143.1"/>
    </source>
</evidence>
<dbReference type="Pfam" id="PF06969">
    <property type="entry name" value="HemN_C"/>
    <property type="match status" value="1"/>
</dbReference>
<keyword evidence="4 9" id="KW-0949">S-adenosyl-L-methionine</keyword>
<keyword evidence="3 9" id="KW-0349">Heme</keyword>
<dbReference type="SFLD" id="SFLDG01082">
    <property type="entry name" value="B12-binding_domain_containing"/>
    <property type="match status" value="1"/>
</dbReference>
<dbReference type="GO" id="GO:0005737">
    <property type="term" value="C:cytoplasm"/>
    <property type="evidence" value="ECO:0007669"/>
    <property type="project" value="UniProtKB-SubCell"/>
</dbReference>
<comment type="function">
    <text evidence="9">Probably acts as a heme chaperone, transferring heme to an unknown acceptor. Binds one molecule of heme per monomer, possibly covalently. Binds 1 [4Fe-4S] cluster. The cluster is coordinated with 3 cysteines and an exchangeable S-adenosyl-L-methionine.</text>
</comment>
<evidence type="ECO:0000313" key="12">
    <source>
        <dbReference type="Proteomes" id="UP000824238"/>
    </source>
</evidence>
<evidence type="ECO:0000256" key="8">
    <source>
        <dbReference type="ARBA" id="ARBA00023186"/>
    </source>
</evidence>
<evidence type="ECO:0000256" key="1">
    <source>
        <dbReference type="ARBA" id="ARBA00006100"/>
    </source>
</evidence>
<name>A0A9D1IYJ3_9FIRM</name>
<dbReference type="SFLD" id="SFLDS00029">
    <property type="entry name" value="Radical_SAM"/>
    <property type="match status" value="1"/>
</dbReference>
<dbReference type="GO" id="GO:0051539">
    <property type="term" value="F:4 iron, 4 sulfur cluster binding"/>
    <property type="evidence" value="ECO:0007669"/>
    <property type="project" value="UniProtKB-UniRule"/>
</dbReference>
<dbReference type="EMBL" id="DVHH01000020">
    <property type="protein sequence ID" value="HIR54143.1"/>
    <property type="molecule type" value="Genomic_DNA"/>
</dbReference>
<comment type="similarity">
    <text evidence="1">Belongs to the anaerobic coproporphyrinogen-III oxidase family. HemW subfamily.</text>
</comment>
<dbReference type="InterPro" id="IPR007197">
    <property type="entry name" value="rSAM"/>
</dbReference>
<dbReference type="NCBIfam" id="TIGR00539">
    <property type="entry name" value="hemN_rel"/>
    <property type="match status" value="1"/>
</dbReference>
<dbReference type="SMART" id="SM00729">
    <property type="entry name" value="Elp3"/>
    <property type="match status" value="1"/>
</dbReference>
<evidence type="ECO:0000256" key="3">
    <source>
        <dbReference type="ARBA" id="ARBA00022617"/>
    </source>
</evidence>
<dbReference type="GO" id="GO:0006779">
    <property type="term" value="P:porphyrin-containing compound biosynthetic process"/>
    <property type="evidence" value="ECO:0007669"/>
    <property type="project" value="InterPro"/>
</dbReference>
<dbReference type="PANTHER" id="PTHR13932:SF5">
    <property type="entry name" value="RADICAL S-ADENOSYL METHIONINE DOMAIN-CONTAINING PROTEIN 1, MITOCHONDRIAL"/>
    <property type="match status" value="1"/>
</dbReference>
<evidence type="ECO:0000259" key="10">
    <source>
        <dbReference type="PROSITE" id="PS51918"/>
    </source>
</evidence>
<dbReference type="GO" id="GO:0004109">
    <property type="term" value="F:coproporphyrinogen oxidase activity"/>
    <property type="evidence" value="ECO:0007669"/>
    <property type="project" value="InterPro"/>
</dbReference>
<reference evidence="11" key="2">
    <citation type="journal article" date="2021" name="PeerJ">
        <title>Extensive microbial diversity within the chicken gut microbiome revealed by metagenomics and culture.</title>
        <authorList>
            <person name="Gilroy R."/>
            <person name="Ravi A."/>
            <person name="Getino M."/>
            <person name="Pursley I."/>
            <person name="Horton D.L."/>
            <person name="Alikhan N.F."/>
            <person name="Baker D."/>
            <person name="Gharbi K."/>
            <person name="Hall N."/>
            <person name="Watson M."/>
            <person name="Adriaenssens E.M."/>
            <person name="Foster-Nyarko E."/>
            <person name="Jarju S."/>
            <person name="Secka A."/>
            <person name="Antonio M."/>
            <person name="Oren A."/>
            <person name="Chaudhuri R.R."/>
            <person name="La Ragione R."/>
            <person name="Hildebrand F."/>
            <person name="Pallen M.J."/>
        </authorList>
    </citation>
    <scope>NUCLEOTIDE SEQUENCE</scope>
    <source>
        <strain evidence="11">ChiGjej3B3-7149</strain>
    </source>
</reference>
<dbReference type="SFLD" id="SFLDF00562">
    <property type="entry name" value="HemN-like__clustered_with_heat"/>
    <property type="match status" value="1"/>
</dbReference>
<comment type="caution">
    <text evidence="11">The sequence shown here is derived from an EMBL/GenBank/DDBJ whole genome shotgun (WGS) entry which is preliminary data.</text>
</comment>
<evidence type="ECO:0000256" key="6">
    <source>
        <dbReference type="ARBA" id="ARBA00023004"/>
    </source>
</evidence>
<organism evidence="11 12">
    <name type="scientific">Candidatus Scatomorpha intestinigallinarum</name>
    <dbReference type="NCBI Taxonomy" id="2840923"/>
    <lineage>
        <taxon>Bacteria</taxon>
        <taxon>Bacillati</taxon>
        <taxon>Bacillota</taxon>
        <taxon>Clostridia</taxon>
        <taxon>Eubacteriales</taxon>
        <taxon>Candidatus Scatomorpha</taxon>
    </lineage>
</organism>
<reference evidence="11" key="1">
    <citation type="submission" date="2020-10" db="EMBL/GenBank/DDBJ databases">
        <authorList>
            <person name="Gilroy R."/>
        </authorList>
    </citation>
    <scope>NUCLEOTIDE SEQUENCE</scope>
    <source>
        <strain evidence="11">ChiGjej3B3-7149</strain>
    </source>
</reference>
<dbReference type="InterPro" id="IPR058240">
    <property type="entry name" value="rSAM_sf"/>
</dbReference>
<dbReference type="InterPro" id="IPR004559">
    <property type="entry name" value="HemW-like"/>
</dbReference>
<dbReference type="GO" id="GO:0005506">
    <property type="term" value="F:iron ion binding"/>
    <property type="evidence" value="ECO:0007669"/>
    <property type="project" value="InterPro"/>
</dbReference>
<dbReference type="SFLD" id="SFLDF00288">
    <property type="entry name" value="HemN-like__clustered_with_nucl"/>
    <property type="match status" value="1"/>
</dbReference>
<dbReference type="InterPro" id="IPR013785">
    <property type="entry name" value="Aldolase_TIM"/>
</dbReference>
<dbReference type="PROSITE" id="PS51918">
    <property type="entry name" value="RADICAL_SAM"/>
    <property type="match status" value="1"/>
</dbReference>
<keyword evidence="5 9" id="KW-0479">Metal-binding</keyword>
<dbReference type="PROSITE" id="PS00086">
    <property type="entry name" value="CYTOCHROME_P450"/>
    <property type="match status" value="1"/>
</dbReference>
<dbReference type="GO" id="GO:0016705">
    <property type="term" value="F:oxidoreductase activity, acting on paired donors, with incorporation or reduction of molecular oxygen"/>
    <property type="evidence" value="ECO:0007669"/>
    <property type="project" value="InterPro"/>
</dbReference>
<dbReference type="PANTHER" id="PTHR13932">
    <property type="entry name" value="COPROPORPHYRINIGEN III OXIDASE"/>
    <property type="match status" value="1"/>
</dbReference>
<dbReference type="CDD" id="cd01335">
    <property type="entry name" value="Radical_SAM"/>
    <property type="match status" value="1"/>
</dbReference>
<evidence type="ECO:0000256" key="2">
    <source>
        <dbReference type="ARBA" id="ARBA00017228"/>
    </source>
</evidence>
<dbReference type="InterPro" id="IPR006638">
    <property type="entry name" value="Elp3/MiaA/NifB-like_rSAM"/>
</dbReference>
<dbReference type="InterPro" id="IPR010723">
    <property type="entry name" value="HemN_C"/>
</dbReference>